<protein>
    <submittedName>
        <fullName evidence="2">Uncharacterized protein</fullName>
    </submittedName>
</protein>
<proteinExistence type="predicted"/>
<evidence type="ECO:0000313" key="3">
    <source>
        <dbReference type="Proteomes" id="UP000515856"/>
    </source>
</evidence>
<keyword evidence="1" id="KW-0472">Membrane</keyword>
<feature type="transmembrane region" description="Helical" evidence="1">
    <location>
        <begin position="12"/>
        <end position="32"/>
    </location>
</feature>
<keyword evidence="1" id="KW-0812">Transmembrane</keyword>
<accession>A0A7G9GT82</accession>
<name>A0A7G9GT82_9FIRM</name>
<sequence>MRKRSKNRKLKIMICLLIFLIIIAILGIYFYYDFRNKKIYEEMNIQFIENKVIEYGDKDATSKKLVKNVKGAILKYPEIDVMKVGK</sequence>
<evidence type="ECO:0000313" key="2">
    <source>
        <dbReference type="EMBL" id="QNM14014.1"/>
    </source>
</evidence>
<dbReference type="Proteomes" id="UP000515856">
    <property type="component" value="Chromosome"/>
</dbReference>
<evidence type="ECO:0000256" key="1">
    <source>
        <dbReference type="SAM" id="Phobius"/>
    </source>
</evidence>
<gene>
    <name evidence="2" type="ORF">H9Q80_08780</name>
</gene>
<keyword evidence="1" id="KW-1133">Transmembrane helix</keyword>
<reference evidence="2 3" key="1">
    <citation type="submission" date="2020-08" db="EMBL/GenBank/DDBJ databases">
        <authorList>
            <person name="Liu C."/>
            <person name="Sun Q."/>
        </authorList>
    </citation>
    <scope>NUCLEOTIDE SEQUENCE [LARGE SCALE GENOMIC DNA]</scope>
    <source>
        <strain evidence="2 3">NSJ-61</strain>
    </source>
</reference>
<organism evidence="2 3">
    <name type="scientific">[Eubacterium] hominis</name>
    <dbReference type="NCBI Taxonomy" id="2764325"/>
    <lineage>
        <taxon>Bacteria</taxon>
        <taxon>Bacillati</taxon>
        <taxon>Bacillota</taxon>
        <taxon>Erysipelotrichia</taxon>
        <taxon>Erysipelotrichales</taxon>
        <taxon>Erysipelotrichaceae</taxon>
        <taxon>Amedibacillus</taxon>
    </lineage>
</organism>
<dbReference type="EMBL" id="CP060636">
    <property type="protein sequence ID" value="QNM14014.1"/>
    <property type="molecule type" value="Genomic_DNA"/>
</dbReference>
<dbReference type="AlphaFoldDB" id="A0A7G9GT82"/>
<keyword evidence="3" id="KW-1185">Reference proteome</keyword>
<dbReference type="RefSeq" id="WP_117536540.1">
    <property type="nucleotide sequence ID" value="NZ_CP060636.1"/>
</dbReference>
<dbReference type="KEGG" id="ehn:H9Q80_08780"/>